<sequence length="94" mass="11223">VITRSLMKEESSQLPEQTKRPRLNWVMTCCVGLLWFEYQLIMLIKFHSNNLFFFVLKLYYRAFDIACENTTLVHQQQEPYLTTRNNSETTPKAD</sequence>
<accession>A0A3B3YIY9</accession>
<keyword evidence="3" id="KW-1185">Reference proteome</keyword>
<organism evidence="2 3">
    <name type="scientific">Poecilia mexicana</name>
    <dbReference type="NCBI Taxonomy" id="48701"/>
    <lineage>
        <taxon>Eukaryota</taxon>
        <taxon>Metazoa</taxon>
        <taxon>Chordata</taxon>
        <taxon>Craniata</taxon>
        <taxon>Vertebrata</taxon>
        <taxon>Euteleostomi</taxon>
        <taxon>Actinopterygii</taxon>
        <taxon>Neopterygii</taxon>
        <taxon>Teleostei</taxon>
        <taxon>Neoteleostei</taxon>
        <taxon>Acanthomorphata</taxon>
        <taxon>Ovalentaria</taxon>
        <taxon>Atherinomorphae</taxon>
        <taxon>Cyprinodontiformes</taxon>
        <taxon>Poeciliidae</taxon>
        <taxon>Poeciliinae</taxon>
        <taxon>Poecilia</taxon>
    </lineage>
</organism>
<dbReference type="AlphaFoldDB" id="A0A3B3YIY9"/>
<evidence type="ECO:0000256" key="1">
    <source>
        <dbReference type="SAM" id="Phobius"/>
    </source>
</evidence>
<keyword evidence="1" id="KW-0812">Transmembrane</keyword>
<reference evidence="2" key="2">
    <citation type="submission" date="2025-09" db="UniProtKB">
        <authorList>
            <consortium name="Ensembl"/>
        </authorList>
    </citation>
    <scope>IDENTIFICATION</scope>
</reference>
<evidence type="ECO:0000313" key="2">
    <source>
        <dbReference type="Ensembl" id="ENSPMEP00000027148.1"/>
    </source>
</evidence>
<dbReference type="Ensembl" id="ENSPMET00000000719.1">
    <property type="protein sequence ID" value="ENSPMEP00000027148.1"/>
    <property type="gene ID" value="ENSPMEG00000011339.1"/>
</dbReference>
<evidence type="ECO:0000313" key="3">
    <source>
        <dbReference type="Proteomes" id="UP000261480"/>
    </source>
</evidence>
<feature type="transmembrane region" description="Helical" evidence="1">
    <location>
        <begin position="23"/>
        <end position="44"/>
    </location>
</feature>
<proteinExistence type="predicted"/>
<keyword evidence="1" id="KW-1133">Transmembrane helix</keyword>
<reference evidence="2" key="1">
    <citation type="submission" date="2025-08" db="UniProtKB">
        <authorList>
            <consortium name="Ensembl"/>
        </authorList>
    </citation>
    <scope>IDENTIFICATION</scope>
</reference>
<protein>
    <submittedName>
        <fullName evidence="2">Uncharacterized protein</fullName>
    </submittedName>
</protein>
<name>A0A3B3YIY9_9TELE</name>
<dbReference type="Proteomes" id="UP000261480">
    <property type="component" value="Unplaced"/>
</dbReference>
<keyword evidence="1" id="KW-0472">Membrane</keyword>